<reference evidence="2" key="1">
    <citation type="journal article" date="2022" name="bioRxiv">
        <title>Sequencing and chromosome-scale assembly of the giantPleurodeles waltlgenome.</title>
        <authorList>
            <person name="Brown T."/>
            <person name="Elewa A."/>
            <person name="Iarovenko S."/>
            <person name="Subramanian E."/>
            <person name="Araus A.J."/>
            <person name="Petzold A."/>
            <person name="Susuki M."/>
            <person name="Suzuki K.-i.T."/>
            <person name="Hayashi T."/>
            <person name="Toyoda A."/>
            <person name="Oliveira C."/>
            <person name="Osipova E."/>
            <person name="Leigh N.D."/>
            <person name="Simon A."/>
            <person name="Yun M.H."/>
        </authorList>
    </citation>
    <scope>NUCLEOTIDE SEQUENCE</scope>
    <source>
        <strain evidence="2">20211129_DDA</strain>
        <tissue evidence="2">Liver</tissue>
    </source>
</reference>
<feature type="compositionally biased region" description="Low complexity" evidence="1">
    <location>
        <begin position="26"/>
        <end position="47"/>
    </location>
</feature>
<gene>
    <name evidence="2" type="ORF">NDU88_001240</name>
</gene>
<evidence type="ECO:0000256" key="1">
    <source>
        <dbReference type="SAM" id="MobiDB-lite"/>
    </source>
</evidence>
<dbReference type="Proteomes" id="UP001066276">
    <property type="component" value="Chromosome 10"/>
</dbReference>
<feature type="compositionally biased region" description="Low complexity" evidence="1">
    <location>
        <begin position="54"/>
        <end position="71"/>
    </location>
</feature>
<proteinExistence type="predicted"/>
<evidence type="ECO:0000313" key="2">
    <source>
        <dbReference type="EMBL" id="KAJ1096094.1"/>
    </source>
</evidence>
<protein>
    <submittedName>
        <fullName evidence="2">Uncharacterized protein</fullName>
    </submittedName>
</protein>
<feature type="region of interest" description="Disordered" evidence="1">
    <location>
        <begin position="86"/>
        <end position="105"/>
    </location>
</feature>
<comment type="caution">
    <text evidence="2">The sequence shown here is derived from an EMBL/GenBank/DDBJ whole genome shotgun (WGS) entry which is preliminary data.</text>
</comment>
<accession>A0AAV7M0H7</accession>
<dbReference type="AlphaFoldDB" id="A0AAV7M0H7"/>
<evidence type="ECO:0000313" key="3">
    <source>
        <dbReference type="Proteomes" id="UP001066276"/>
    </source>
</evidence>
<keyword evidence="3" id="KW-1185">Reference proteome</keyword>
<feature type="region of interest" description="Disordered" evidence="1">
    <location>
        <begin position="1"/>
        <end position="78"/>
    </location>
</feature>
<sequence length="164" mass="16607">MEGAASHRTQKAESTDAGGTSGTEGEGITTAETGGDNSDSDTSSNESFLVVVDTSVTTPATGAAATPRTSTDLSAVPPRVALARSPRRVGMSFTPGTSGPAPVSPAALSEEAIDLLRSISVGQSTIVNAIQGLAAQMQQSNAFLEGIHTGLAAQQRSTRLWPPL</sequence>
<name>A0AAV7M0H7_PLEWA</name>
<dbReference type="EMBL" id="JANPWB010000014">
    <property type="protein sequence ID" value="KAJ1096094.1"/>
    <property type="molecule type" value="Genomic_DNA"/>
</dbReference>
<organism evidence="2 3">
    <name type="scientific">Pleurodeles waltl</name>
    <name type="common">Iberian ribbed newt</name>
    <dbReference type="NCBI Taxonomy" id="8319"/>
    <lineage>
        <taxon>Eukaryota</taxon>
        <taxon>Metazoa</taxon>
        <taxon>Chordata</taxon>
        <taxon>Craniata</taxon>
        <taxon>Vertebrata</taxon>
        <taxon>Euteleostomi</taxon>
        <taxon>Amphibia</taxon>
        <taxon>Batrachia</taxon>
        <taxon>Caudata</taxon>
        <taxon>Salamandroidea</taxon>
        <taxon>Salamandridae</taxon>
        <taxon>Pleurodelinae</taxon>
        <taxon>Pleurodeles</taxon>
    </lineage>
</organism>